<dbReference type="InterPro" id="IPR000792">
    <property type="entry name" value="Tscrpt_reg_LuxR_C"/>
</dbReference>
<reference evidence="4 6" key="2">
    <citation type="submission" date="2019-02" db="EMBL/GenBank/DDBJ databases">
        <title>Comparative genomic analysis of the Hafnia genus genomes.</title>
        <authorList>
            <person name="Zhiqiu Y."/>
            <person name="Chao Y."/>
            <person name="Yuhui D."/>
            <person name="Di H."/>
            <person name="Bin L."/>
        </authorList>
    </citation>
    <scope>NUCLEOTIDE SEQUENCE [LARGE SCALE GENOMIC DNA]</scope>
    <source>
        <strain evidence="4 6">PCM_1194</strain>
    </source>
</reference>
<dbReference type="PROSITE" id="PS50043">
    <property type="entry name" value="HTH_LUXR_2"/>
    <property type="match status" value="1"/>
</dbReference>
<dbReference type="CDD" id="cd06170">
    <property type="entry name" value="LuxR_C_like"/>
    <property type="match status" value="1"/>
</dbReference>
<dbReference type="InterPro" id="IPR036388">
    <property type="entry name" value="WH-like_DNA-bd_sf"/>
</dbReference>
<dbReference type="PRINTS" id="PR00038">
    <property type="entry name" value="HTHLUXR"/>
</dbReference>
<name>A0A2A2MIW3_9GAMM</name>
<evidence type="ECO:0000256" key="1">
    <source>
        <dbReference type="ARBA" id="ARBA00023125"/>
    </source>
</evidence>
<dbReference type="PROSITE" id="PS00622">
    <property type="entry name" value="HTH_LUXR_1"/>
    <property type="match status" value="1"/>
</dbReference>
<comment type="caution">
    <text evidence="3">The sequence shown here is derived from an EMBL/GenBank/DDBJ whole genome shotgun (WGS) entry which is preliminary data.</text>
</comment>
<dbReference type="KEGG" id="hpar:AL518_16560"/>
<accession>A0A2A2MIW3</accession>
<protein>
    <submittedName>
        <fullName evidence="3">Helix-turn-helix transcriptional regulator</fullName>
    </submittedName>
</protein>
<dbReference type="Proteomes" id="UP000218796">
    <property type="component" value="Unassembled WGS sequence"/>
</dbReference>
<evidence type="ECO:0000259" key="2">
    <source>
        <dbReference type="PROSITE" id="PS50043"/>
    </source>
</evidence>
<dbReference type="SUPFAM" id="SSF46894">
    <property type="entry name" value="C-terminal effector domain of the bipartite response regulators"/>
    <property type="match status" value="1"/>
</dbReference>
<dbReference type="Gene3D" id="1.10.10.10">
    <property type="entry name" value="Winged helix-like DNA-binding domain superfamily/Winged helix DNA-binding domain"/>
    <property type="match status" value="1"/>
</dbReference>
<dbReference type="EMBL" id="SITD01000064">
    <property type="protein sequence ID" value="TBM23026.1"/>
    <property type="molecule type" value="Genomic_DNA"/>
</dbReference>
<evidence type="ECO:0000313" key="5">
    <source>
        <dbReference type="Proteomes" id="UP000218796"/>
    </source>
</evidence>
<dbReference type="SMART" id="SM00421">
    <property type="entry name" value="HTH_LUXR"/>
    <property type="match status" value="1"/>
</dbReference>
<proteinExistence type="predicted"/>
<gene>
    <name evidence="3" type="ORF">CJD50_04210</name>
    <name evidence="4" type="ORF">EYY89_18135</name>
</gene>
<evidence type="ECO:0000313" key="6">
    <source>
        <dbReference type="Proteomes" id="UP000293380"/>
    </source>
</evidence>
<feature type="domain" description="HTH luxR-type" evidence="2">
    <location>
        <begin position="27"/>
        <end position="92"/>
    </location>
</feature>
<dbReference type="PANTHER" id="PTHR43214:SF17">
    <property type="entry name" value="TRANSCRIPTIONAL REGULATORY PROTEIN RCSB"/>
    <property type="match status" value="1"/>
</dbReference>
<organism evidence="3 5">
    <name type="scientific">Hafnia paralvei</name>
    <dbReference type="NCBI Taxonomy" id="546367"/>
    <lineage>
        <taxon>Bacteria</taxon>
        <taxon>Pseudomonadati</taxon>
        <taxon>Pseudomonadota</taxon>
        <taxon>Gammaproteobacteria</taxon>
        <taxon>Enterobacterales</taxon>
        <taxon>Hafniaceae</taxon>
        <taxon>Hafnia</taxon>
    </lineage>
</organism>
<dbReference type="PANTHER" id="PTHR43214">
    <property type="entry name" value="TWO-COMPONENT RESPONSE REGULATOR"/>
    <property type="match status" value="1"/>
</dbReference>
<dbReference type="InterPro" id="IPR039420">
    <property type="entry name" value="WalR-like"/>
</dbReference>
<dbReference type="Proteomes" id="UP000293380">
    <property type="component" value="Unassembled WGS sequence"/>
</dbReference>
<dbReference type="OrthoDB" id="6624554at2"/>
<reference evidence="3 5" key="1">
    <citation type="submission" date="2017-08" db="EMBL/GenBank/DDBJ databases">
        <title>Draft Genome Sequence of Hafnia alvei CITHA-6 Isolated from Raw Bovine Milk.</title>
        <authorList>
            <person name="Culligan E.P."/>
            <person name="Mcsweeney A."/>
            <person name="O'Doherty C."/>
            <person name="Gleeson E."/>
            <person name="O'Riordan D."/>
            <person name="Sleator R.D."/>
        </authorList>
    </citation>
    <scope>NUCLEOTIDE SEQUENCE [LARGE SCALE GENOMIC DNA]</scope>
    <source>
        <strain evidence="3 5">CITHA-6</strain>
    </source>
</reference>
<dbReference type="EMBL" id="NQMS01000001">
    <property type="protein sequence ID" value="PAV98671.1"/>
    <property type="molecule type" value="Genomic_DNA"/>
</dbReference>
<evidence type="ECO:0000313" key="3">
    <source>
        <dbReference type="EMBL" id="PAV98671.1"/>
    </source>
</evidence>
<sequence>MNKTPALYGGSMDSHDISSKLADNFNRLSAEAALTERERYVVYLIMKGITTTTITKILNRSIKTISAQKCSAYEKLGVSNDVQFIRKVISSTKDE</sequence>
<dbReference type="GO" id="GO:0003677">
    <property type="term" value="F:DNA binding"/>
    <property type="evidence" value="ECO:0007669"/>
    <property type="project" value="UniProtKB-KW"/>
</dbReference>
<keyword evidence="1" id="KW-0238">DNA-binding</keyword>
<evidence type="ECO:0000313" key="4">
    <source>
        <dbReference type="EMBL" id="TBM23026.1"/>
    </source>
</evidence>
<dbReference type="AlphaFoldDB" id="A0A2A2MIW3"/>
<keyword evidence="5" id="KW-1185">Reference proteome</keyword>
<dbReference type="GO" id="GO:0006355">
    <property type="term" value="P:regulation of DNA-templated transcription"/>
    <property type="evidence" value="ECO:0007669"/>
    <property type="project" value="InterPro"/>
</dbReference>
<dbReference type="InterPro" id="IPR016032">
    <property type="entry name" value="Sig_transdc_resp-reg_C-effctor"/>
</dbReference>
<dbReference type="Pfam" id="PF00196">
    <property type="entry name" value="GerE"/>
    <property type="match status" value="1"/>
</dbReference>